<name>B7Q1A0_IXOSC</name>
<dbReference type="HOGENOM" id="CLU_1631235_0_0_1"/>
<dbReference type="AlphaFoldDB" id="B7Q1A0"/>
<keyword evidence="3" id="KW-1185">Reference proteome</keyword>
<evidence type="ECO:0000313" key="1">
    <source>
        <dbReference type="EMBL" id="EEC12622.1"/>
    </source>
</evidence>
<dbReference type="InParanoid" id="B7Q1A0"/>
<dbReference type="Proteomes" id="UP000001555">
    <property type="component" value="Unassembled WGS sequence"/>
</dbReference>
<dbReference type="VEuPathDB" id="VectorBase:ISCI009016"/>
<evidence type="ECO:0000313" key="2">
    <source>
        <dbReference type="EnsemblMetazoa" id="ISCW009016-PA"/>
    </source>
</evidence>
<dbReference type="EnsemblMetazoa" id="ISCW009016-RA">
    <property type="protein sequence ID" value="ISCW009016-PA"/>
    <property type="gene ID" value="ISCW009016"/>
</dbReference>
<reference evidence="1 3" key="1">
    <citation type="submission" date="2008-03" db="EMBL/GenBank/DDBJ databases">
        <title>Annotation of Ixodes scapularis.</title>
        <authorList>
            <consortium name="Ixodes scapularis Genome Project Consortium"/>
            <person name="Caler E."/>
            <person name="Hannick L.I."/>
            <person name="Bidwell S."/>
            <person name="Joardar V."/>
            <person name="Thiagarajan M."/>
            <person name="Amedeo P."/>
            <person name="Galinsky K.J."/>
            <person name="Schobel S."/>
            <person name="Inman J."/>
            <person name="Hostetler J."/>
            <person name="Miller J."/>
            <person name="Hammond M."/>
            <person name="Megy K."/>
            <person name="Lawson D."/>
            <person name="Kodira C."/>
            <person name="Sutton G."/>
            <person name="Meyer J."/>
            <person name="Hill C.A."/>
            <person name="Birren B."/>
            <person name="Nene V."/>
            <person name="Collins F."/>
            <person name="Alarcon-Chaidez F."/>
            <person name="Wikel S."/>
            <person name="Strausberg R."/>
        </authorList>
    </citation>
    <scope>NUCLEOTIDE SEQUENCE [LARGE SCALE GENOMIC DNA]</scope>
    <source>
        <strain evidence="3">Wikel</strain>
        <strain evidence="1">Wikel colony</strain>
    </source>
</reference>
<dbReference type="PaxDb" id="6945-B7Q1A0"/>
<gene>
    <name evidence="1" type="ORF">IscW_ISCW009016</name>
</gene>
<evidence type="ECO:0000313" key="3">
    <source>
        <dbReference type="Proteomes" id="UP000001555"/>
    </source>
</evidence>
<protein>
    <submittedName>
        <fullName evidence="1 2">Uncharacterized protein</fullName>
    </submittedName>
</protein>
<sequence>YVPITNVLRNLMFYQSLCDHLDNVSTVHSSPLLRTFRDGLVYNERLTTLLQGGCQYTVFLVLYSDEVEIVNPLGSKRGVHKLLVVYFSVLNIHARYRSQVRFIHVAIIARYKLVVDQGIDAILEPLLIDVFDLERIGFTLDKYATTVRVTAVV</sequence>
<proteinExistence type="predicted"/>
<accession>B7Q1A0</accession>
<feature type="non-terminal residue" evidence="1">
    <location>
        <position position="153"/>
    </location>
</feature>
<reference evidence="2" key="2">
    <citation type="submission" date="2020-05" db="UniProtKB">
        <authorList>
            <consortium name="EnsemblMetazoa"/>
        </authorList>
    </citation>
    <scope>IDENTIFICATION</scope>
    <source>
        <strain evidence="2">wikel</strain>
    </source>
</reference>
<dbReference type="EMBL" id="ABJB010220554">
    <property type="status" value="NOT_ANNOTATED_CDS"/>
    <property type="molecule type" value="Genomic_DNA"/>
</dbReference>
<dbReference type="VEuPathDB" id="VectorBase:ISCW009016"/>
<feature type="non-terminal residue" evidence="1">
    <location>
        <position position="1"/>
    </location>
</feature>
<dbReference type="EMBL" id="DS836458">
    <property type="protein sequence ID" value="EEC12622.1"/>
    <property type="molecule type" value="Genomic_DNA"/>
</dbReference>
<organism>
    <name type="scientific">Ixodes scapularis</name>
    <name type="common">Black-legged tick</name>
    <name type="synonym">Deer tick</name>
    <dbReference type="NCBI Taxonomy" id="6945"/>
    <lineage>
        <taxon>Eukaryota</taxon>
        <taxon>Metazoa</taxon>
        <taxon>Ecdysozoa</taxon>
        <taxon>Arthropoda</taxon>
        <taxon>Chelicerata</taxon>
        <taxon>Arachnida</taxon>
        <taxon>Acari</taxon>
        <taxon>Parasitiformes</taxon>
        <taxon>Ixodida</taxon>
        <taxon>Ixodoidea</taxon>
        <taxon>Ixodidae</taxon>
        <taxon>Ixodinae</taxon>
        <taxon>Ixodes</taxon>
    </lineage>
</organism>